<accession>A0A8H2ZTT8</accession>
<dbReference type="InterPro" id="IPR036412">
    <property type="entry name" value="HAD-like_sf"/>
</dbReference>
<proteinExistence type="predicted"/>
<gene>
    <name evidence="2" type="ORF">SCLTRI_LOCUS10321</name>
</gene>
<keyword evidence="3" id="KW-1185">Reference proteome</keyword>
<dbReference type="InterPro" id="IPR041492">
    <property type="entry name" value="HAD_2"/>
</dbReference>
<comment type="caution">
    <text evidence="2">The sequence shown here is derived from an EMBL/GenBank/DDBJ whole genome shotgun (WGS) entry which is preliminary data.</text>
</comment>
<evidence type="ECO:0000313" key="3">
    <source>
        <dbReference type="Proteomes" id="UP000624404"/>
    </source>
</evidence>
<dbReference type="OrthoDB" id="3256520at2759"/>
<dbReference type="SUPFAM" id="SSF56784">
    <property type="entry name" value="HAD-like"/>
    <property type="match status" value="1"/>
</dbReference>
<reference evidence="2" key="1">
    <citation type="submission" date="2020-10" db="EMBL/GenBank/DDBJ databases">
        <authorList>
            <person name="Kusch S."/>
        </authorList>
    </citation>
    <scope>NUCLEOTIDE SEQUENCE</scope>
    <source>
        <strain evidence="2">SwB9</strain>
    </source>
</reference>
<dbReference type="InterPro" id="IPR023198">
    <property type="entry name" value="PGP-like_dom2"/>
</dbReference>
<dbReference type="InterPro" id="IPR051540">
    <property type="entry name" value="S-2-haloacid_dehalogenase"/>
</dbReference>
<dbReference type="AlphaFoldDB" id="A0A8H2ZTT8"/>
<dbReference type="PANTHER" id="PTHR43316:SF3">
    <property type="entry name" value="HALOACID DEHALOGENASE, TYPE II (AFU_ORTHOLOGUE AFUA_2G07750)-RELATED"/>
    <property type="match status" value="1"/>
</dbReference>
<dbReference type="Gene3D" id="1.10.150.240">
    <property type="entry name" value="Putative phosphatase, domain 2"/>
    <property type="match status" value="1"/>
</dbReference>
<protein>
    <submittedName>
        <fullName evidence="2">F0ea2484-e1b1-41d4-96e5-0c4035af92cf-CDS</fullName>
    </submittedName>
</protein>
<organism evidence="2 3">
    <name type="scientific">Sclerotinia trifoliorum</name>
    <dbReference type="NCBI Taxonomy" id="28548"/>
    <lineage>
        <taxon>Eukaryota</taxon>
        <taxon>Fungi</taxon>
        <taxon>Dikarya</taxon>
        <taxon>Ascomycota</taxon>
        <taxon>Pezizomycotina</taxon>
        <taxon>Leotiomycetes</taxon>
        <taxon>Helotiales</taxon>
        <taxon>Sclerotiniaceae</taxon>
        <taxon>Sclerotinia</taxon>
    </lineage>
</organism>
<name>A0A8H2ZTT8_9HELO</name>
<sequence length="145" mass="16512">MPSNPSLKSSKQYHTYQTQAIYKPFSEITHTSLHHALTEHKLSLPEPDISHIMKAYNSLTMFPDVTSGLENLAKDTQIIAYVFSNGTHEMLSESVNKSPELSGYAQLFKELITVDEVECYKPHPRVYEHLVRKVRGDVCRDDCGE</sequence>
<dbReference type="EMBL" id="CAJHIA010000037">
    <property type="protein sequence ID" value="CAD6455791.1"/>
    <property type="molecule type" value="Genomic_DNA"/>
</dbReference>
<dbReference type="Gene3D" id="3.40.50.1000">
    <property type="entry name" value="HAD superfamily/HAD-like"/>
    <property type="match status" value="1"/>
</dbReference>
<dbReference type="InterPro" id="IPR023214">
    <property type="entry name" value="HAD_sf"/>
</dbReference>
<evidence type="ECO:0000313" key="2">
    <source>
        <dbReference type="EMBL" id="CAD6455791.1"/>
    </source>
</evidence>
<dbReference type="PANTHER" id="PTHR43316">
    <property type="entry name" value="HYDROLASE, HALOACID DELAHOGENASE-RELATED"/>
    <property type="match status" value="1"/>
</dbReference>
<dbReference type="Pfam" id="PF13419">
    <property type="entry name" value="HAD_2"/>
    <property type="match status" value="1"/>
</dbReference>
<keyword evidence="1" id="KW-0378">Hydrolase</keyword>
<dbReference type="GO" id="GO:0016787">
    <property type="term" value="F:hydrolase activity"/>
    <property type="evidence" value="ECO:0007669"/>
    <property type="project" value="UniProtKB-KW"/>
</dbReference>
<evidence type="ECO:0000256" key="1">
    <source>
        <dbReference type="ARBA" id="ARBA00022801"/>
    </source>
</evidence>
<dbReference type="Proteomes" id="UP000624404">
    <property type="component" value="Unassembled WGS sequence"/>
</dbReference>